<dbReference type="GO" id="GO:0016011">
    <property type="term" value="C:dystroglycan complex"/>
    <property type="evidence" value="ECO:0007669"/>
    <property type="project" value="TreeGrafter"/>
</dbReference>
<reference evidence="3" key="1">
    <citation type="journal article" date="2020" name="Stud. Mycol.">
        <title>101 Dothideomycetes genomes: a test case for predicting lifestyles and emergence of pathogens.</title>
        <authorList>
            <person name="Haridas S."/>
            <person name="Albert R."/>
            <person name="Binder M."/>
            <person name="Bloem J."/>
            <person name="Labutti K."/>
            <person name="Salamov A."/>
            <person name="Andreopoulos B."/>
            <person name="Baker S."/>
            <person name="Barry K."/>
            <person name="Bills G."/>
            <person name="Bluhm B."/>
            <person name="Cannon C."/>
            <person name="Castanera R."/>
            <person name="Culley D."/>
            <person name="Daum C."/>
            <person name="Ezra D."/>
            <person name="Gonzalez J."/>
            <person name="Henrissat B."/>
            <person name="Kuo A."/>
            <person name="Liang C."/>
            <person name="Lipzen A."/>
            <person name="Lutzoni F."/>
            <person name="Magnuson J."/>
            <person name="Mondo S."/>
            <person name="Nolan M."/>
            <person name="Ohm R."/>
            <person name="Pangilinan J."/>
            <person name="Park H.-J."/>
            <person name="Ramirez L."/>
            <person name="Alfaro M."/>
            <person name="Sun H."/>
            <person name="Tritt A."/>
            <person name="Yoshinaga Y."/>
            <person name="Zwiers L.-H."/>
            <person name="Turgeon B."/>
            <person name="Goodwin S."/>
            <person name="Spatafora J."/>
            <person name="Crous P."/>
            <person name="Grigoriev I."/>
        </authorList>
    </citation>
    <scope>NUCLEOTIDE SEQUENCE</scope>
    <source>
        <strain evidence="3">CBS 133067</strain>
    </source>
</reference>
<dbReference type="InterPro" id="IPR015919">
    <property type="entry name" value="Cadherin-like_sf"/>
</dbReference>
<dbReference type="InterPro" id="IPR013783">
    <property type="entry name" value="Ig-like_fold"/>
</dbReference>
<feature type="domain" description="Dystroglycan-type cadherin-like" evidence="2">
    <location>
        <begin position="18"/>
        <end position="115"/>
    </location>
</feature>
<dbReference type="InterPro" id="IPR006644">
    <property type="entry name" value="Cadg"/>
</dbReference>
<organism evidence="3 4">
    <name type="scientific">Rhizodiscina lignyota</name>
    <dbReference type="NCBI Taxonomy" id="1504668"/>
    <lineage>
        <taxon>Eukaryota</taxon>
        <taxon>Fungi</taxon>
        <taxon>Dikarya</taxon>
        <taxon>Ascomycota</taxon>
        <taxon>Pezizomycotina</taxon>
        <taxon>Dothideomycetes</taxon>
        <taxon>Pleosporomycetidae</taxon>
        <taxon>Aulographales</taxon>
        <taxon>Rhizodiscinaceae</taxon>
        <taxon>Rhizodiscina</taxon>
    </lineage>
</organism>
<dbReference type="OrthoDB" id="41532at2759"/>
<dbReference type="AlphaFoldDB" id="A0A9P4I3K1"/>
<dbReference type="SUPFAM" id="SSF49313">
    <property type="entry name" value="Cadherin-like"/>
    <property type="match status" value="4"/>
</dbReference>
<dbReference type="GO" id="GO:0043236">
    <property type="term" value="F:laminin binding"/>
    <property type="evidence" value="ECO:0007669"/>
    <property type="project" value="TreeGrafter"/>
</dbReference>
<comment type="caution">
    <text evidence="3">The sequence shown here is derived from an EMBL/GenBank/DDBJ whole genome shotgun (WGS) entry which is preliminary data.</text>
</comment>
<dbReference type="SMART" id="SM00736">
    <property type="entry name" value="CADG"/>
    <property type="match status" value="2"/>
</dbReference>
<keyword evidence="1" id="KW-0732">Signal</keyword>
<name>A0A9P4I3K1_9PEZI</name>
<dbReference type="Pfam" id="PF05345">
    <property type="entry name" value="He_PIG"/>
    <property type="match status" value="3"/>
</dbReference>
<gene>
    <name evidence="3" type="ORF">NA57DRAFT_50432</name>
</gene>
<dbReference type="Gene3D" id="2.60.40.10">
    <property type="entry name" value="Immunoglobulins"/>
    <property type="match status" value="4"/>
</dbReference>
<feature type="domain" description="Dystroglycan-type cadherin-like" evidence="2">
    <location>
        <begin position="133"/>
        <end position="227"/>
    </location>
</feature>
<evidence type="ECO:0000256" key="1">
    <source>
        <dbReference type="SAM" id="SignalP"/>
    </source>
</evidence>
<sequence length="376" mass="40198">MALLVLSALLSFAVAAPQLALPFNSQVPPVARVGNSFSFTFSPTTFKPNSSKFQYSISGGPAWLQFDAPYRTLWGTPGAADAGTTKFTITASDGSGSTQMSCILIVSTSQAPMSRTDVSGVLRGAGNMTGPTTLLTHPSQKFEVDFFPNSFDGHGKKLSFYATLADHTPLPSWLSFNSQTLHFSGVPPKLSSSPQDFNVLLIASDVAGFAGVSEQYTITVSTHTWAFDPQDQTFDIPSGSSVNIGNLQSLLLSDHGKSQGSVMEQADANVPSWLNFDSQSLAITGTPPAGLKQQDVNITAYDHYGDVANLTLHLRFDSLFNGEIGPLDVQIGKKFQYTISRSVLVNPDSTVSVELGQASSWLHFDSQNLELEGTVP</sequence>
<accession>A0A9P4I3K1</accession>
<dbReference type="PANTHER" id="PTHR21559">
    <property type="entry name" value="DYSTROGLYCAN-RELATED"/>
    <property type="match status" value="1"/>
</dbReference>
<feature type="chain" id="PRO_5040195464" evidence="1">
    <location>
        <begin position="16"/>
        <end position="376"/>
    </location>
</feature>
<feature type="non-terminal residue" evidence="3">
    <location>
        <position position="376"/>
    </location>
</feature>
<dbReference type="GO" id="GO:0005509">
    <property type="term" value="F:calcium ion binding"/>
    <property type="evidence" value="ECO:0007669"/>
    <property type="project" value="InterPro"/>
</dbReference>
<proteinExistence type="predicted"/>
<dbReference type="PANTHER" id="PTHR21559:SF21">
    <property type="entry name" value="DYSTROGLYCAN 1"/>
    <property type="match status" value="1"/>
</dbReference>
<feature type="signal peptide" evidence="1">
    <location>
        <begin position="1"/>
        <end position="15"/>
    </location>
</feature>
<evidence type="ECO:0000259" key="2">
    <source>
        <dbReference type="SMART" id="SM00736"/>
    </source>
</evidence>
<evidence type="ECO:0000313" key="3">
    <source>
        <dbReference type="EMBL" id="KAF2092363.1"/>
    </source>
</evidence>
<dbReference type="EMBL" id="ML978148">
    <property type="protein sequence ID" value="KAF2092363.1"/>
    <property type="molecule type" value="Genomic_DNA"/>
</dbReference>
<protein>
    <submittedName>
        <fullName evidence="3">Cadherin-like protein</fullName>
    </submittedName>
</protein>
<keyword evidence="4" id="KW-1185">Reference proteome</keyword>
<evidence type="ECO:0000313" key="4">
    <source>
        <dbReference type="Proteomes" id="UP000799772"/>
    </source>
</evidence>
<dbReference type="Proteomes" id="UP000799772">
    <property type="component" value="Unassembled WGS sequence"/>
</dbReference>